<dbReference type="PANTHER" id="PTHR11802:SF472">
    <property type="entry name" value="SERINE CARBOXYPEPTIDASE CPVL-RELATED"/>
    <property type="match status" value="1"/>
</dbReference>
<keyword evidence="2 7" id="KW-0121">Carboxypeptidase</keyword>
<dbReference type="Pfam" id="PF00450">
    <property type="entry name" value="Peptidase_S10"/>
    <property type="match status" value="1"/>
</dbReference>
<evidence type="ECO:0000256" key="5">
    <source>
        <dbReference type="ARBA" id="ARBA00022801"/>
    </source>
</evidence>
<keyword evidence="9" id="KW-1185">Reference proteome</keyword>
<dbReference type="EMBL" id="VYZN01000078">
    <property type="protein sequence ID" value="KAE9523681.1"/>
    <property type="molecule type" value="Genomic_DNA"/>
</dbReference>
<dbReference type="AlphaFoldDB" id="A0A6G0T181"/>
<dbReference type="GO" id="GO:0004185">
    <property type="term" value="F:serine-type carboxypeptidase activity"/>
    <property type="evidence" value="ECO:0007669"/>
    <property type="project" value="UniProtKB-UniRule"/>
</dbReference>
<dbReference type="PRINTS" id="PR00724">
    <property type="entry name" value="CRBOXYPTASEC"/>
</dbReference>
<evidence type="ECO:0000313" key="8">
    <source>
        <dbReference type="EMBL" id="KAE9523681.1"/>
    </source>
</evidence>
<name>A0A6G0T181_APHGL</name>
<dbReference type="GO" id="GO:0006508">
    <property type="term" value="P:proteolysis"/>
    <property type="evidence" value="ECO:0007669"/>
    <property type="project" value="UniProtKB-KW"/>
</dbReference>
<dbReference type="PANTHER" id="PTHR11802">
    <property type="entry name" value="SERINE PROTEASE FAMILY S10 SERINE CARBOXYPEPTIDASE"/>
    <property type="match status" value="1"/>
</dbReference>
<comment type="similarity">
    <text evidence="1 7">Belongs to the peptidase S10 family.</text>
</comment>
<sequence>MFSPGFSIVQYVVLIPSATHVTHRRKKNSQRRVVEWEGLTTDGRRRRSTFGAGRGRQDVHCPGRGTTMSAAFRVILACCAAGCCVWRRAACLSSESTPLYLRSAYPLWDPKSTPSHSAAEPLLLTPYLRNGNILRAKQLARVTEVYRPQRVVSYSGYFTVDDQHNSNLFFWFFPATSLYYETKAPLILWLEGGPGASAAFSVFKEIGPFNSSFDGKTYTIDENPLSWHNNNSLLFIDSPVGTGFSFTEHIDGYATNFTTVGEQLLEALTQFYTMFPEQRPNPFYIVAESYGGKFALSLASLIHNNKTLANIKIDGIAIGNGFLDPETLLCYGDFLYQIGLVDNNTKQEINKLESQGRKAIHDKHFVDAFYAWSGIMSTFIEQTQFPSLYNIIDGDTIPWNSTNTIGDVSYIDLLQTVDSRRALHIGDIEYTSLGVIYYKMIPDFMTSVKEHLEQLVTSYPILVYNGQMDLVVAYPLSVNLYSNMKSPYGADYKKAIRKPWYVNNKLAGYIKTVGNLTEVMVRNAGHLVSCDRPEILYDLIHKFITKRLDQ</sequence>
<evidence type="ECO:0000256" key="7">
    <source>
        <dbReference type="RuleBase" id="RU361156"/>
    </source>
</evidence>
<dbReference type="Gene3D" id="3.40.50.1820">
    <property type="entry name" value="alpha/beta hydrolase"/>
    <property type="match status" value="1"/>
</dbReference>
<dbReference type="OrthoDB" id="443318at2759"/>
<gene>
    <name evidence="8" type="ORF">AGLY_015899</name>
</gene>
<evidence type="ECO:0000256" key="1">
    <source>
        <dbReference type="ARBA" id="ARBA00009431"/>
    </source>
</evidence>
<evidence type="ECO:0000256" key="3">
    <source>
        <dbReference type="ARBA" id="ARBA00022670"/>
    </source>
</evidence>
<keyword evidence="4" id="KW-0732">Signal</keyword>
<comment type="caution">
    <text evidence="8">The sequence shown here is derived from an EMBL/GenBank/DDBJ whole genome shotgun (WGS) entry which is preliminary data.</text>
</comment>
<organism evidence="8 9">
    <name type="scientific">Aphis glycines</name>
    <name type="common">Soybean aphid</name>
    <dbReference type="NCBI Taxonomy" id="307491"/>
    <lineage>
        <taxon>Eukaryota</taxon>
        <taxon>Metazoa</taxon>
        <taxon>Ecdysozoa</taxon>
        <taxon>Arthropoda</taxon>
        <taxon>Hexapoda</taxon>
        <taxon>Insecta</taxon>
        <taxon>Pterygota</taxon>
        <taxon>Neoptera</taxon>
        <taxon>Paraneoptera</taxon>
        <taxon>Hemiptera</taxon>
        <taxon>Sternorrhyncha</taxon>
        <taxon>Aphidomorpha</taxon>
        <taxon>Aphidoidea</taxon>
        <taxon>Aphididae</taxon>
        <taxon>Aphidini</taxon>
        <taxon>Aphis</taxon>
        <taxon>Aphis</taxon>
    </lineage>
</organism>
<dbReference type="PROSITE" id="PS00131">
    <property type="entry name" value="CARBOXYPEPT_SER_SER"/>
    <property type="match status" value="1"/>
</dbReference>
<evidence type="ECO:0000313" key="9">
    <source>
        <dbReference type="Proteomes" id="UP000475862"/>
    </source>
</evidence>
<keyword evidence="5 7" id="KW-0378">Hydrolase</keyword>
<evidence type="ECO:0000256" key="6">
    <source>
        <dbReference type="ARBA" id="ARBA00023180"/>
    </source>
</evidence>
<dbReference type="Proteomes" id="UP000475862">
    <property type="component" value="Unassembled WGS sequence"/>
</dbReference>
<proteinExistence type="inferred from homology"/>
<reference evidence="8 9" key="1">
    <citation type="submission" date="2019-08" db="EMBL/GenBank/DDBJ databases">
        <title>The genome of the soybean aphid Biotype 1, its phylome, world population structure and adaptation to the North American continent.</title>
        <authorList>
            <person name="Giordano R."/>
            <person name="Donthu R.K."/>
            <person name="Hernandez A.G."/>
            <person name="Wright C.L."/>
            <person name="Zimin A.V."/>
        </authorList>
    </citation>
    <scope>NUCLEOTIDE SEQUENCE [LARGE SCALE GENOMIC DNA]</scope>
    <source>
        <tissue evidence="8">Whole aphids</tissue>
    </source>
</reference>
<evidence type="ECO:0000256" key="2">
    <source>
        <dbReference type="ARBA" id="ARBA00022645"/>
    </source>
</evidence>
<dbReference type="InterPro" id="IPR018202">
    <property type="entry name" value="Ser_caboxypep_ser_AS"/>
</dbReference>
<dbReference type="InterPro" id="IPR029058">
    <property type="entry name" value="AB_hydrolase_fold"/>
</dbReference>
<evidence type="ECO:0000256" key="4">
    <source>
        <dbReference type="ARBA" id="ARBA00022729"/>
    </source>
</evidence>
<dbReference type="EC" id="3.4.16.-" evidence="7"/>
<dbReference type="InterPro" id="IPR001563">
    <property type="entry name" value="Peptidase_S10"/>
</dbReference>
<keyword evidence="6" id="KW-0325">Glycoprotein</keyword>
<protein>
    <recommendedName>
        <fullName evidence="7">Carboxypeptidase</fullName>
        <ecNumber evidence="7">3.4.16.-</ecNumber>
    </recommendedName>
</protein>
<dbReference type="SUPFAM" id="SSF53474">
    <property type="entry name" value="alpha/beta-Hydrolases"/>
    <property type="match status" value="1"/>
</dbReference>
<accession>A0A6G0T181</accession>
<keyword evidence="3 7" id="KW-0645">Protease</keyword>